<feature type="domain" description="Tubby C-terminal" evidence="5">
    <location>
        <begin position="524"/>
        <end position="810"/>
    </location>
</feature>
<dbReference type="Gene3D" id="3.20.90.10">
    <property type="entry name" value="Tubby Protein, Chain A"/>
    <property type="match status" value="1"/>
</dbReference>
<dbReference type="PANTHER" id="PTHR16517">
    <property type="entry name" value="TUBBY-RELATED"/>
    <property type="match status" value="1"/>
</dbReference>
<comment type="similarity">
    <text evidence="1 2">Belongs to the TUB family.</text>
</comment>
<reference evidence="6" key="1">
    <citation type="submission" date="2020-08" db="EMBL/GenBank/DDBJ databases">
        <title>Plant Genome Project.</title>
        <authorList>
            <person name="Zhang R.-G."/>
        </authorList>
    </citation>
    <scope>NUCLEOTIDE SEQUENCE</scope>
    <source>
        <strain evidence="6">WSP0</strain>
        <tissue evidence="6">Leaf</tissue>
    </source>
</reference>
<dbReference type="PROSITE" id="PS01201">
    <property type="entry name" value="TUB_2"/>
    <property type="match status" value="1"/>
</dbReference>
<dbReference type="InterPro" id="IPR025659">
    <property type="entry name" value="Tubby-like_C"/>
</dbReference>
<feature type="region of interest" description="Disordered" evidence="3">
    <location>
        <begin position="102"/>
        <end position="143"/>
    </location>
</feature>
<dbReference type="PRINTS" id="PR01573">
    <property type="entry name" value="SUPERTUBBY"/>
</dbReference>
<keyword evidence="7" id="KW-1185">Reference proteome</keyword>
<dbReference type="CDD" id="cd22153">
    <property type="entry name" value="F-box_AtTLP-like"/>
    <property type="match status" value="1"/>
</dbReference>
<dbReference type="SUPFAM" id="SSF54518">
    <property type="entry name" value="Tubby C-terminal domain-like"/>
    <property type="match status" value="1"/>
</dbReference>
<dbReference type="InterPro" id="IPR018066">
    <property type="entry name" value="Tubby_C_CS"/>
</dbReference>
<proteinExistence type="inferred from homology"/>
<accession>A0AAV6KRY9</accession>
<dbReference type="Proteomes" id="UP000823749">
    <property type="component" value="Chromosome 4"/>
</dbReference>
<feature type="signal peptide" evidence="4">
    <location>
        <begin position="1"/>
        <end position="27"/>
    </location>
</feature>
<organism evidence="6 7">
    <name type="scientific">Rhododendron griersonianum</name>
    <dbReference type="NCBI Taxonomy" id="479676"/>
    <lineage>
        <taxon>Eukaryota</taxon>
        <taxon>Viridiplantae</taxon>
        <taxon>Streptophyta</taxon>
        <taxon>Embryophyta</taxon>
        <taxon>Tracheophyta</taxon>
        <taxon>Spermatophyta</taxon>
        <taxon>Magnoliopsida</taxon>
        <taxon>eudicotyledons</taxon>
        <taxon>Gunneridae</taxon>
        <taxon>Pentapetalae</taxon>
        <taxon>asterids</taxon>
        <taxon>Ericales</taxon>
        <taxon>Ericaceae</taxon>
        <taxon>Ericoideae</taxon>
        <taxon>Rhodoreae</taxon>
        <taxon>Rhododendron</taxon>
    </lineage>
</organism>
<evidence type="ECO:0000313" key="6">
    <source>
        <dbReference type="EMBL" id="KAG5554921.1"/>
    </source>
</evidence>
<evidence type="ECO:0000256" key="2">
    <source>
        <dbReference type="RuleBase" id="RU361125"/>
    </source>
</evidence>
<dbReference type="PROSITE" id="PS01200">
    <property type="entry name" value="TUB_1"/>
    <property type="match status" value="1"/>
</dbReference>
<sequence length="815" mass="89220">MVCSLGSGRMAVMARLLAAGSFSQTIAEEVCYQKLPTQYIQTELREADEANLLDEEEMHVFDLKPMTDPLHLVCCNACKKPIKESQYAAHAEFCKNLSPAEETVSELDGGMGSKKPPRRERKKLPTARATTKGGELERTESAEADDAALSDFHFDEQIQQNSISLDAKRNSSGVNGALIMHGARASPGNTENSFGAIPPPRKRSKMIAAGLPMTDCLGTNGAVAKSLYASTQEARTCREFPKGSSGGCKKAFDCAVGYDKTSQFQECCLRGKDVPAPLATKMFYSQRNHRLRSALTYLYYGESTEYSGDFVNLKSLEGIAMPLNSLQDNAMPLQVLSPQNIPHEQNDVQGEKRERLSLPSLQKPDQMLADSADLNSGKLGGRMPATSFSNHVPASDVLRPQTAPTGVARSNYLPKSYPFAGNSGYGLKPRSHRVVQDSSVAVVAEVEAEIDGSKESSSISSCWANMPLELLREVLVRIEVSEIGWPSRRSVVACGGVCRTWREIIKELVRTPEASGKFTFPISVKQPGPKEPLVQCFIRRNQSTQTYHLYLNLTQALADNGKFLLAAHKLRRPTCTDYNISLRPGDMSKGSSNYIGRLRSNFLGTKFIIYDGLPPHAGVKMMKSCSTSCVGSKQVSPRIPAGNYPIAHISYELNVLGSRGPRRLNCTMDAITASAIEPGGVAPTQIDFPLSKVDSLPSVPFSPSKSSRLEKFLSLPSTDQRRGALVLKNKAPRWHEQLQCWCLNFHGRVTVASVKNFQLVASAENGQAGPEHEKVILQFGKVGKDVFTMDYRYPLSAFQAFAICLSSFDTKIACE</sequence>
<evidence type="ECO:0000313" key="7">
    <source>
        <dbReference type="Proteomes" id="UP000823749"/>
    </source>
</evidence>
<evidence type="ECO:0000256" key="4">
    <source>
        <dbReference type="SAM" id="SignalP"/>
    </source>
</evidence>
<comment type="caution">
    <text evidence="6">The sequence shown here is derived from an EMBL/GenBank/DDBJ whole genome shotgun (WGS) entry which is preliminary data.</text>
</comment>
<dbReference type="AlphaFoldDB" id="A0AAV6KRY9"/>
<dbReference type="EMBL" id="JACTNZ010000004">
    <property type="protein sequence ID" value="KAG5554921.1"/>
    <property type="molecule type" value="Genomic_DNA"/>
</dbReference>
<name>A0AAV6KRY9_9ERIC</name>
<feature type="chain" id="PRO_5043798216" description="Tubby-like F-box protein" evidence="4">
    <location>
        <begin position="28"/>
        <end position="815"/>
    </location>
</feature>
<feature type="compositionally biased region" description="Basic residues" evidence="3">
    <location>
        <begin position="115"/>
        <end position="125"/>
    </location>
</feature>
<evidence type="ECO:0000256" key="3">
    <source>
        <dbReference type="SAM" id="MobiDB-lite"/>
    </source>
</evidence>
<dbReference type="Pfam" id="PF01167">
    <property type="entry name" value="Tub"/>
    <property type="match status" value="1"/>
</dbReference>
<gene>
    <name evidence="6" type="ORF">RHGRI_012471</name>
</gene>
<protein>
    <recommendedName>
        <fullName evidence="2">Tubby-like F-box protein</fullName>
    </recommendedName>
</protein>
<dbReference type="PANTHER" id="PTHR16517:SF158">
    <property type="entry name" value="TUBBY-LIKE F-BOX PROTEIN 9"/>
    <property type="match status" value="1"/>
</dbReference>
<dbReference type="InterPro" id="IPR000007">
    <property type="entry name" value="Tubby_C"/>
</dbReference>
<keyword evidence="4" id="KW-0732">Signal</keyword>
<evidence type="ECO:0000259" key="5">
    <source>
        <dbReference type="Pfam" id="PF01167"/>
    </source>
</evidence>
<evidence type="ECO:0000256" key="1">
    <source>
        <dbReference type="ARBA" id="ARBA00007129"/>
    </source>
</evidence>